<dbReference type="GO" id="GO:0016757">
    <property type="term" value="F:glycosyltransferase activity"/>
    <property type="evidence" value="ECO:0007669"/>
    <property type="project" value="InterPro"/>
</dbReference>
<dbReference type="PANTHER" id="PTHR45947">
    <property type="entry name" value="SULFOQUINOVOSYL TRANSFERASE SQD2"/>
    <property type="match status" value="1"/>
</dbReference>
<dbReference type="Gene3D" id="3.40.50.2000">
    <property type="entry name" value="Glycogen Phosphorylase B"/>
    <property type="match status" value="2"/>
</dbReference>
<protein>
    <submittedName>
        <fullName evidence="3">Putative glycosyltransferase</fullName>
    </submittedName>
</protein>
<dbReference type="SUPFAM" id="SSF53756">
    <property type="entry name" value="UDP-Glycosyltransferase/glycogen phosphorylase"/>
    <property type="match status" value="1"/>
</dbReference>
<sequence length="343" mass="39030">MLDAYKLKNVYIHKLNFHDSILKILPVPCKSVWLPVLPHRKIIKEINPDIVHGHNIIGYGLSTMFSGDYPKVISLWGGDVTLEPKELIIYKLVVKTVFKGVNMIHSFADNLTDESILLGVDKNKIVTITPAVDTKNFNLNVDGSEIRKLLCWESNPIVISTRNIGQGYNIECLIKSIPLVIKEIPDVKFIIKMGHVLFKDDEKKLKNMVKKLGISNSVKFIDYVKYEELPKYLACADVYVSTSLFDGLGISNIEALACGTPAVLADIDSTRNLIKKGLHAHLYLPKDSNALAKEIVASIKNREKDNKEIHKENFRIIKEHYDFDKNIEKIEQLYKDLIDKYKK</sequence>
<feature type="domain" description="Glycosyltransferase subfamily 4-like N-terminal" evidence="2">
    <location>
        <begin position="40"/>
        <end position="105"/>
    </location>
</feature>
<evidence type="ECO:0000259" key="2">
    <source>
        <dbReference type="Pfam" id="PF13477"/>
    </source>
</evidence>
<accession>A0A098E9X3</accession>
<dbReference type="AlphaFoldDB" id="A0A098E9X3"/>
<evidence type="ECO:0000259" key="1">
    <source>
        <dbReference type="Pfam" id="PF00534"/>
    </source>
</evidence>
<name>A0A098E9X3_9ZZZZ</name>
<reference evidence="3" key="1">
    <citation type="submission" date="2014-09" db="EMBL/GenBank/DDBJ databases">
        <authorList>
            <person name="Probst J Alexander"/>
        </authorList>
    </citation>
    <scope>NUCLEOTIDE SEQUENCE</scope>
</reference>
<proteinExistence type="predicted"/>
<keyword evidence="3" id="KW-0808">Transferase</keyword>
<dbReference type="PANTHER" id="PTHR45947:SF3">
    <property type="entry name" value="SULFOQUINOVOSYL TRANSFERASE SQD2"/>
    <property type="match status" value="1"/>
</dbReference>
<gene>
    <name evidence="3" type="ORF">MSIBF_A2750001</name>
</gene>
<dbReference type="CDD" id="cd03801">
    <property type="entry name" value="GT4_PimA-like"/>
    <property type="match status" value="1"/>
</dbReference>
<feature type="domain" description="Glycosyl transferase family 1" evidence="1">
    <location>
        <begin position="153"/>
        <end position="307"/>
    </location>
</feature>
<dbReference type="EMBL" id="CCXY01000196">
    <property type="protein sequence ID" value="CEG12807.1"/>
    <property type="molecule type" value="Genomic_DNA"/>
</dbReference>
<dbReference type="Pfam" id="PF00534">
    <property type="entry name" value="Glycos_transf_1"/>
    <property type="match status" value="1"/>
</dbReference>
<dbReference type="Pfam" id="PF13477">
    <property type="entry name" value="Glyco_trans_4_2"/>
    <property type="match status" value="1"/>
</dbReference>
<dbReference type="InterPro" id="IPR001296">
    <property type="entry name" value="Glyco_trans_1"/>
</dbReference>
<dbReference type="InterPro" id="IPR028098">
    <property type="entry name" value="Glyco_trans_4-like_N"/>
</dbReference>
<organism evidence="3">
    <name type="scientific">groundwater metagenome</name>
    <dbReference type="NCBI Taxonomy" id="717931"/>
    <lineage>
        <taxon>unclassified sequences</taxon>
        <taxon>metagenomes</taxon>
        <taxon>ecological metagenomes</taxon>
    </lineage>
</organism>
<evidence type="ECO:0000313" key="3">
    <source>
        <dbReference type="EMBL" id="CEG12807.1"/>
    </source>
</evidence>
<dbReference type="InterPro" id="IPR050194">
    <property type="entry name" value="Glycosyltransferase_grp1"/>
</dbReference>